<dbReference type="InterPro" id="IPR051783">
    <property type="entry name" value="NAD(P)-dependent_oxidoreduct"/>
</dbReference>
<feature type="domain" description="NAD-dependent epimerase/dehydratase" evidence="1">
    <location>
        <begin position="8"/>
        <end position="256"/>
    </location>
</feature>
<reference evidence="2 3" key="1">
    <citation type="submission" date="2015-01" db="EMBL/GenBank/DDBJ databases">
        <title>Enhanced salinomycin production by adjusting the supply of polyketide extender units in Streptomyce albus DSM 41398.</title>
        <authorList>
            <person name="Lu C."/>
        </authorList>
    </citation>
    <scope>NUCLEOTIDE SEQUENCE [LARGE SCALE GENOMIC DNA]</scope>
    <source>
        <strain evidence="3">ATCC 21838 / DSM 41398 / FERM P-419 / JCM 4703 / NBRC 107858</strain>
    </source>
</reference>
<protein>
    <submittedName>
        <fullName evidence="2">NDP-hexose-2,3-dehydratase</fullName>
    </submittedName>
</protein>
<evidence type="ECO:0000313" key="2">
    <source>
        <dbReference type="EMBL" id="AJE83127.1"/>
    </source>
</evidence>
<sequence length="361" mass="37733">MTTRGRLLLTGATGFIGSAVLRVLAERLNGAAYVPGCPDPGTPAAPARGLPHPQPVIPAPRAEARPPRPGHLTALVRQFPDPGSRGWQPGVEFCAGDLTDAASLRAACEGADTLVHCASYVGGDAAACEAVNAQGTRDLLTAAERAGVRRVLYVSTTAVYGPGPHRGLGAEELPPAPTSPTSRSRLAAEEAVLAAGGTVLRAPFVLGPGDKWVVPALAELLHRVPALPAEGRALLSFVAVDDLAALLAELALSPDDSTPGIQHAAHPDPVPLHEFAALLTRHLGLAAPTASLTAEEYLDRVRDTPGRVTAHQARMLTEDRWYRTEVWQAAGTTPGPGTAVRLAEYAGWYRGVLTPPRHRVP</sequence>
<dbReference type="InterPro" id="IPR036291">
    <property type="entry name" value="NAD(P)-bd_dom_sf"/>
</dbReference>
<dbReference type="PANTHER" id="PTHR48079">
    <property type="entry name" value="PROTEIN YEEZ"/>
    <property type="match status" value="1"/>
</dbReference>
<dbReference type="KEGG" id="sals:SLNWT_2751"/>
<dbReference type="SUPFAM" id="SSF51735">
    <property type="entry name" value="NAD(P)-binding Rossmann-fold domains"/>
    <property type="match status" value="1"/>
</dbReference>
<keyword evidence="3" id="KW-1185">Reference proteome</keyword>
<accession>A0A0B5EYE4</accession>
<dbReference type="InterPro" id="IPR001509">
    <property type="entry name" value="Epimerase_deHydtase"/>
</dbReference>
<proteinExistence type="predicted"/>
<organism evidence="2 3">
    <name type="scientific">Streptomyces albus (strain ATCC 21838 / DSM 41398 / FERM P-419 / JCM 4703 / NBRC 107858)</name>
    <dbReference type="NCBI Taxonomy" id="1081613"/>
    <lineage>
        <taxon>Bacteria</taxon>
        <taxon>Bacillati</taxon>
        <taxon>Actinomycetota</taxon>
        <taxon>Actinomycetes</taxon>
        <taxon>Kitasatosporales</taxon>
        <taxon>Streptomycetaceae</taxon>
        <taxon>Streptomyces</taxon>
    </lineage>
</organism>
<dbReference type="Pfam" id="PF01370">
    <property type="entry name" value="Epimerase"/>
    <property type="match status" value="1"/>
</dbReference>
<dbReference type="AlphaFoldDB" id="A0A0B5EYE4"/>
<dbReference type="GO" id="GO:0005737">
    <property type="term" value="C:cytoplasm"/>
    <property type="evidence" value="ECO:0007669"/>
    <property type="project" value="TreeGrafter"/>
</dbReference>
<dbReference type="PANTHER" id="PTHR48079:SF6">
    <property type="entry name" value="NAD(P)-BINDING DOMAIN-CONTAINING PROTEIN-RELATED"/>
    <property type="match status" value="1"/>
</dbReference>
<name>A0A0B5EYE4_STRA4</name>
<dbReference type="Proteomes" id="UP000031523">
    <property type="component" value="Chromosome"/>
</dbReference>
<evidence type="ECO:0000259" key="1">
    <source>
        <dbReference type="Pfam" id="PF01370"/>
    </source>
</evidence>
<dbReference type="GO" id="GO:0004029">
    <property type="term" value="F:aldehyde dehydrogenase (NAD+) activity"/>
    <property type="evidence" value="ECO:0007669"/>
    <property type="project" value="TreeGrafter"/>
</dbReference>
<dbReference type="Gene3D" id="3.40.50.720">
    <property type="entry name" value="NAD(P)-binding Rossmann-like Domain"/>
    <property type="match status" value="1"/>
</dbReference>
<gene>
    <name evidence="2" type="ORF">SLNWT_2751</name>
</gene>
<evidence type="ECO:0000313" key="3">
    <source>
        <dbReference type="Proteomes" id="UP000031523"/>
    </source>
</evidence>
<dbReference type="EMBL" id="CP010519">
    <property type="protein sequence ID" value="AJE83127.1"/>
    <property type="molecule type" value="Genomic_DNA"/>
</dbReference>